<dbReference type="PANTHER" id="PTHR10283">
    <property type="entry name" value="SOLUTE CARRIER FAMILY 13 MEMBER"/>
    <property type="match status" value="1"/>
</dbReference>
<feature type="transmembrane region" description="Helical" evidence="6">
    <location>
        <begin position="38"/>
        <end position="54"/>
    </location>
</feature>
<evidence type="ECO:0000313" key="8">
    <source>
        <dbReference type="EMBL" id="MCA9376707.1"/>
    </source>
</evidence>
<feature type="transmembrane region" description="Helical" evidence="6">
    <location>
        <begin position="90"/>
        <end position="109"/>
    </location>
</feature>
<dbReference type="EMBL" id="JAGQLN010000006">
    <property type="protein sequence ID" value="MCA9376707.1"/>
    <property type="molecule type" value="Genomic_DNA"/>
</dbReference>
<dbReference type="InterPro" id="IPR001898">
    <property type="entry name" value="SLC13A/DASS"/>
</dbReference>
<feature type="transmembrane region" description="Helical" evidence="6">
    <location>
        <begin position="217"/>
        <end position="240"/>
    </location>
</feature>
<dbReference type="AlphaFoldDB" id="A0A955I2Q0"/>
<keyword evidence="2" id="KW-0813">Transport</keyword>
<comment type="subcellular location">
    <subcellularLocation>
        <location evidence="1">Membrane</location>
        <topology evidence="1">Multi-pass membrane protein</topology>
    </subcellularLocation>
</comment>
<evidence type="ECO:0000256" key="6">
    <source>
        <dbReference type="SAM" id="Phobius"/>
    </source>
</evidence>
<dbReference type="GO" id="GO:0005886">
    <property type="term" value="C:plasma membrane"/>
    <property type="evidence" value="ECO:0007669"/>
    <property type="project" value="TreeGrafter"/>
</dbReference>
<dbReference type="CDD" id="cd01115">
    <property type="entry name" value="SLC13_permease"/>
    <property type="match status" value="1"/>
</dbReference>
<dbReference type="GO" id="GO:0006797">
    <property type="term" value="P:polyphosphate metabolic process"/>
    <property type="evidence" value="ECO:0007669"/>
    <property type="project" value="TreeGrafter"/>
</dbReference>
<proteinExistence type="predicted"/>
<feature type="transmembrane region" description="Helical" evidence="6">
    <location>
        <begin position="393"/>
        <end position="412"/>
    </location>
</feature>
<evidence type="ECO:0000259" key="7">
    <source>
        <dbReference type="Pfam" id="PF03600"/>
    </source>
</evidence>
<evidence type="ECO:0000256" key="5">
    <source>
        <dbReference type="ARBA" id="ARBA00023136"/>
    </source>
</evidence>
<dbReference type="NCBIfam" id="TIGR00785">
    <property type="entry name" value="dass"/>
    <property type="match status" value="1"/>
</dbReference>
<feature type="transmembrane region" description="Helical" evidence="6">
    <location>
        <begin position="260"/>
        <end position="276"/>
    </location>
</feature>
<reference evidence="8" key="2">
    <citation type="journal article" date="2021" name="Microbiome">
        <title>Successional dynamics and alternative stable states in a saline activated sludge microbial community over 9 years.</title>
        <authorList>
            <person name="Wang Y."/>
            <person name="Ye J."/>
            <person name="Ju F."/>
            <person name="Liu L."/>
            <person name="Boyd J.A."/>
            <person name="Deng Y."/>
            <person name="Parks D.H."/>
            <person name="Jiang X."/>
            <person name="Yin X."/>
            <person name="Woodcroft B.J."/>
            <person name="Tyson G.W."/>
            <person name="Hugenholtz P."/>
            <person name="Polz M.F."/>
            <person name="Zhang T."/>
        </authorList>
    </citation>
    <scope>NUCLEOTIDE SEQUENCE</scope>
    <source>
        <strain evidence="8">HKST-UBA17</strain>
    </source>
</reference>
<evidence type="ECO:0000256" key="3">
    <source>
        <dbReference type="ARBA" id="ARBA00022692"/>
    </source>
</evidence>
<dbReference type="Pfam" id="PF03600">
    <property type="entry name" value="CitMHS"/>
    <property type="match status" value="1"/>
</dbReference>
<feature type="transmembrane region" description="Helical" evidence="6">
    <location>
        <begin position="352"/>
        <end position="381"/>
    </location>
</feature>
<evidence type="ECO:0000313" key="9">
    <source>
        <dbReference type="Proteomes" id="UP000741282"/>
    </source>
</evidence>
<dbReference type="PANTHER" id="PTHR10283:SF92">
    <property type="entry name" value="LOW-AFFINITY PHOSPHATE TRANSPORTER PHO91"/>
    <property type="match status" value="1"/>
</dbReference>
<feature type="transmembrane region" description="Helical" evidence="6">
    <location>
        <begin position="282"/>
        <end position="301"/>
    </location>
</feature>
<feature type="transmembrane region" description="Helical" evidence="6">
    <location>
        <begin position="313"/>
        <end position="332"/>
    </location>
</feature>
<name>A0A955I2Q0_9BACT</name>
<protein>
    <submittedName>
        <fullName evidence="8">SLC13/DASS family transporter</fullName>
    </submittedName>
</protein>
<gene>
    <name evidence="8" type="ORF">KC685_02185</name>
</gene>
<keyword evidence="3 6" id="KW-0812">Transmembrane</keyword>
<comment type="caution">
    <text evidence="8">The sequence shown here is derived from an EMBL/GenBank/DDBJ whole genome shotgun (WGS) entry which is preliminary data.</text>
</comment>
<keyword evidence="5 6" id="KW-0472">Membrane</keyword>
<accession>A0A955I2Q0</accession>
<feature type="transmembrane region" description="Helical" evidence="6">
    <location>
        <begin position="432"/>
        <end position="450"/>
    </location>
</feature>
<dbReference type="Proteomes" id="UP000741282">
    <property type="component" value="Unassembled WGS sequence"/>
</dbReference>
<evidence type="ECO:0000256" key="4">
    <source>
        <dbReference type="ARBA" id="ARBA00022989"/>
    </source>
</evidence>
<feature type="transmembrane region" description="Helical" evidence="6">
    <location>
        <begin position="15"/>
        <end position="31"/>
    </location>
</feature>
<organism evidence="8 9">
    <name type="scientific">Candidatus Dojkabacteria bacterium</name>
    <dbReference type="NCBI Taxonomy" id="2099670"/>
    <lineage>
        <taxon>Bacteria</taxon>
        <taxon>Candidatus Dojkabacteria</taxon>
    </lineage>
</organism>
<dbReference type="InterPro" id="IPR004680">
    <property type="entry name" value="Cit_transptr-like_dom"/>
</dbReference>
<feature type="domain" description="Citrate transporter-like" evidence="7">
    <location>
        <begin position="51"/>
        <end position="373"/>
    </location>
</feature>
<reference evidence="8" key="1">
    <citation type="submission" date="2020-04" db="EMBL/GenBank/DDBJ databases">
        <authorList>
            <person name="Zhang T."/>
        </authorList>
    </citation>
    <scope>NUCLEOTIDE SEQUENCE</scope>
    <source>
        <strain evidence="8">HKST-UBA17</strain>
    </source>
</reference>
<keyword evidence="4 6" id="KW-1133">Transmembrane helix</keyword>
<dbReference type="GO" id="GO:0005315">
    <property type="term" value="F:phosphate transmembrane transporter activity"/>
    <property type="evidence" value="ECO:0007669"/>
    <property type="project" value="TreeGrafter"/>
</dbReference>
<feature type="transmembrane region" description="Helical" evidence="6">
    <location>
        <begin position="129"/>
        <end position="153"/>
    </location>
</feature>
<evidence type="ECO:0000256" key="1">
    <source>
        <dbReference type="ARBA" id="ARBA00004141"/>
    </source>
</evidence>
<dbReference type="GO" id="GO:0006817">
    <property type="term" value="P:phosphate ion transport"/>
    <property type="evidence" value="ECO:0007669"/>
    <property type="project" value="TreeGrafter"/>
</dbReference>
<sequence length="451" mass="49401">MEDHGPDKKTLKKQLWVITLTVVLSMLVYYLPKELVASQRVVLATFIIAGIFWLTEVVPLYVTSFIIAFVLIFFGGLTPKEAFNPFFDPIIVLFMGGFVLSTAFIKYGVDEFIARKSLRLFGRDPYKVMFGLMVIAAILSMWMSNTAAAALLLPISISILKKSDISEKDPLYKAFPLAIAYAATTGGLGTIIGSPPNALAVKYLQDFNVRQITFSEWMVYMIPITVVILLVIFVVIRSLYRTKEKELHPHEDNSKISRSGKFVLVLALVTMMFWLFGSYVGLSSYLIATIPIIVLFGIGFLNTQDLNKLNWETLLLFGGGLTLGEAVGSTGVNEYIASGIGGFLSQFPVLPFYILLLLIGIAFTVVASNTGAAVVMIPVVIPLATRLGLDPTVLVLLTTIGVSLDFILPVGTPPSAIAYSSGYIRTLDMVRTGLILTIFVITIPALIALLW</sequence>
<evidence type="ECO:0000256" key="2">
    <source>
        <dbReference type="ARBA" id="ARBA00022448"/>
    </source>
</evidence>